<protein>
    <recommendedName>
        <fullName evidence="1">AraC effector-binding domain-containing protein</fullName>
    </recommendedName>
</protein>
<dbReference type="Pfam" id="PF06445">
    <property type="entry name" value="GyrI-like"/>
    <property type="match status" value="1"/>
</dbReference>
<dbReference type="SUPFAM" id="SSF55136">
    <property type="entry name" value="Probable bacterial effector-binding domain"/>
    <property type="match status" value="1"/>
</dbReference>
<reference evidence="2 3" key="1">
    <citation type="submission" date="2016-06" db="EMBL/GenBank/DDBJ databases">
        <title>Complete genome sequence of a saline-alkali tolerant type strain Dietzia timorensis ID05-A0528T.</title>
        <authorList>
            <person name="Wu X."/>
        </authorList>
    </citation>
    <scope>NUCLEOTIDE SEQUENCE [LARGE SCALE GENOMIC DNA]</scope>
    <source>
        <strain evidence="2 3">ID05-A0528</strain>
    </source>
</reference>
<evidence type="ECO:0000259" key="1">
    <source>
        <dbReference type="SMART" id="SM00871"/>
    </source>
</evidence>
<dbReference type="InterPro" id="IPR010499">
    <property type="entry name" value="AraC_E-bd"/>
</dbReference>
<dbReference type="EMBL" id="CP015961">
    <property type="protein sequence ID" value="ANI92689.1"/>
    <property type="molecule type" value="Genomic_DNA"/>
</dbReference>
<feature type="domain" description="AraC effector-binding" evidence="1">
    <location>
        <begin position="10"/>
        <end position="161"/>
    </location>
</feature>
<evidence type="ECO:0000313" key="3">
    <source>
        <dbReference type="Proteomes" id="UP000186104"/>
    </source>
</evidence>
<proteinExistence type="predicted"/>
<dbReference type="InterPro" id="IPR029442">
    <property type="entry name" value="GyrI-like"/>
</dbReference>
<dbReference type="AlphaFoldDB" id="A0A173LM33"/>
<dbReference type="Gene3D" id="3.20.80.10">
    <property type="entry name" value="Regulatory factor, effector binding domain"/>
    <property type="match status" value="1"/>
</dbReference>
<dbReference type="OrthoDB" id="64208at2"/>
<dbReference type="KEGG" id="dtm:BJL86_1918"/>
<accession>A0A173LM33</accession>
<dbReference type="STRING" id="499555.BJL86_1918"/>
<dbReference type="SMART" id="SM00871">
    <property type="entry name" value="AraC_E_bind"/>
    <property type="match status" value="1"/>
</dbReference>
<name>A0A173LM33_9ACTN</name>
<organism evidence="2 3">
    <name type="scientific">Dietzia timorensis</name>
    <dbReference type="NCBI Taxonomy" id="499555"/>
    <lineage>
        <taxon>Bacteria</taxon>
        <taxon>Bacillati</taxon>
        <taxon>Actinomycetota</taxon>
        <taxon>Actinomycetes</taxon>
        <taxon>Mycobacteriales</taxon>
        <taxon>Dietziaceae</taxon>
        <taxon>Dietzia</taxon>
    </lineage>
</organism>
<evidence type="ECO:0000313" key="2">
    <source>
        <dbReference type="EMBL" id="ANI92689.1"/>
    </source>
</evidence>
<dbReference type="RefSeq" id="WP_082908667.1">
    <property type="nucleotide sequence ID" value="NZ_CP015961.1"/>
</dbReference>
<dbReference type="Proteomes" id="UP000186104">
    <property type="component" value="Chromosome"/>
</dbReference>
<sequence>MDFLNGPARDSVEVFDIPAVKTVCVKATGWQMSKLEELFDTGFTSLATAVQPAGPAYALFTRQPSDTVDIEIGFPTSTALIAPIPAQKVTLEPGEIPAGKVASLSHIGAFDKLPQAYEELLARVEQLGLTPKLPFFEVYVTEPSPDKDPADLRTDIYTYIE</sequence>
<dbReference type="InterPro" id="IPR011256">
    <property type="entry name" value="Reg_factor_effector_dom_sf"/>
</dbReference>
<keyword evidence="3" id="KW-1185">Reference proteome</keyword>
<gene>
    <name evidence="2" type="ORF">BJL86_1918</name>
</gene>